<dbReference type="Proteomes" id="UP000235145">
    <property type="component" value="Unassembled WGS sequence"/>
</dbReference>
<evidence type="ECO:0000313" key="11">
    <source>
        <dbReference type="EMBL" id="KAJ0226348.1"/>
    </source>
</evidence>
<dbReference type="InterPro" id="IPR002182">
    <property type="entry name" value="NB-ARC"/>
</dbReference>
<evidence type="ECO:0000259" key="9">
    <source>
        <dbReference type="Pfam" id="PF23559"/>
    </source>
</evidence>
<dbReference type="EMBL" id="NBSK02000001">
    <property type="protein sequence ID" value="KAJ0226348.1"/>
    <property type="molecule type" value="Genomic_DNA"/>
</dbReference>
<evidence type="ECO:0008006" key="13">
    <source>
        <dbReference type="Google" id="ProtNLM"/>
    </source>
</evidence>
<dbReference type="Gene3D" id="1.20.5.4130">
    <property type="match status" value="1"/>
</dbReference>
<evidence type="ECO:0000256" key="5">
    <source>
        <dbReference type="ARBA" id="ARBA00022821"/>
    </source>
</evidence>
<name>A0A9R1WLR4_LACSA</name>
<dbReference type="FunFam" id="3.40.50.300:FF:001091">
    <property type="entry name" value="Probable disease resistance protein At1g61300"/>
    <property type="match status" value="1"/>
</dbReference>
<dbReference type="GO" id="GO:0005524">
    <property type="term" value="F:ATP binding"/>
    <property type="evidence" value="ECO:0007669"/>
    <property type="project" value="UniProtKB-KW"/>
</dbReference>
<dbReference type="Gene3D" id="1.10.8.430">
    <property type="entry name" value="Helical domain of apoptotic protease-activating factors"/>
    <property type="match status" value="1"/>
</dbReference>
<dbReference type="InterPro" id="IPR056789">
    <property type="entry name" value="LRR_R13L1-DRL21"/>
</dbReference>
<dbReference type="AlphaFoldDB" id="A0A9R1WLR4"/>
<dbReference type="Gramene" id="rna-gnl|WGS:NBSK|LSAT_0X19921_mrna">
    <property type="protein sequence ID" value="cds-PLY86600.1"/>
    <property type="gene ID" value="gene-LSAT_0X19921"/>
</dbReference>
<feature type="domain" description="NB-ARC" evidence="7">
    <location>
        <begin position="179"/>
        <end position="349"/>
    </location>
</feature>
<keyword evidence="3" id="KW-0677">Repeat</keyword>
<dbReference type="Pfam" id="PF25019">
    <property type="entry name" value="LRR_R13L1-DRL21"/>
    <property type="match status" value="1"/>
</dbReference>
<evidence type="ECO:0000256" key="4">
    <source>
        <dbReference type="ARBA" id="ARBA00022741"/>
    </source>
</evidence>
<dbReference type="InterPro" id="IPR058922">
    <property type="entry name" value="WHD_DRP"/>
</dbReference>
<evidence type="ECO:0000259" key="8">
    <source>
        <dbReference type="Pfam" id="PF18052"/>
    </source>
</evidence>
<dbReference type="OrthoDB" id="1896560at2759"/>
<dbReference type="InterPro" id="IPR036388">
    <property type="entry name" value="WH-like_DNA-bd_sf"/>
</dbReference>
<accession>A0A9R1WLR4</accession>
<sequence>MTEIAATAVITVLCEKLISGDLMKLARSKGIDCQLNKWKNTLPMIQAVLGDASQKHITVPGVQLWVNNLQDLVYDIDDVLDDLATDALRRKLNQEALASTSTSKVLKIIPTCCTNFTPRNIMYGQKMSSRLDEITTKLDDLIVLKNNLGLNVNVERSNMTERRLEQTSLVDESKIMGREGDKEALMGKLLGNEESDQNVSILTIVGMGGIGKTTIAKLLYNEQKVKDHFEVRAWVCISEEFDVFNICNAIFEALGGENKRFSNLDPLHVGLKEKLLKKRFLLVLDDVWNEDHSKWELLQSPLLVGAPGSKIIVTTRSIRVASVMDSQETYSLGVLSNEDALSLFAQHAVGEKNFDKHPTLKLLGEGILKKCGRLPLALKTLGRVVKGYKNGDEWEKLLNSEIWDIEDGSEILPALRISYYHLPPYLKQLFAYCSLFPKDYVFDKKKLILLWVAEGFLSQSKGNKSMEFLGHEYFEELKSRSFFQHSTSDESESGYTMHDLINDLATSVAGEFSFRLDGEVDVSDTNESFDKFRHFSLVGPISYRKLNELQRSKRLRTFLLMSVACRNDCFLDKVLVKLLPELQSLRVLSVIDLALGHDRITPISVITKVPESIGSLKHLRYLNFSHSNITCLPEQVSHLYNLQSLLVHNCYWLSSLPRSFAKLINMRHLDISDTPKLNKTPLGIGGMTRLQTLPMVFIGEGDGFKISDLKGLTDLQGQLSIMGLDKVINPIQAKDANLHQKKGLEVLEMKWSDVFDDARNDWIEYEEVLKELRPHPKLKILKILFYKGTRFPSWVGDPSFDQLTELTLCGCRSTQLPTLGCLGSLKTLIVERMSEVKTVGIEFFAPTNSFIGIAFPSLEVLEFEDMQGWQRWSINSGDEHGTPTSFPCLHEISIRCCPELAEVSIGLIPSLRVLHVAECSAEVLKGMVGMSSSLVELKMLSVKGLAQLHGEDLTHLGAVEHLSIWNCDELRYLWERESEACKSLVSLQKLEVWNCKKLVSSAEKDDNFGISMKSVKEVMFSNCETLESYNCPNSVERLEINNCGSMTSLTFSAVQEHPSTLTESIVSDFGFLPMSHLTFLDIGFCKNLKSLSDEHFQSLTSLEEMFICDCPSMDYSFPCGVWPPNLRSLTIGGLNKPMSKWGQQNFPASLVFLHLYGRDSEVVSFAVTDDVRNTTTPASCFLLPPSLVCLRLEDFKDVESFSEVLQHVPCLKRLEIFSCPKITDLKNIYDPSNLTIMVRQ</sequence>
<dbReference type="Pfam" id="PF18052">
    <property type="entry name" value="Rx_N"/>
    <property type="match status" value="1"/>
</dbReference>
<dbReference type="FunFam" id="1.10.10.10:FF:000322">
    <property type="entry name" value="Probable disease resistance protein At1g63360"/>
    <property type="match status" value="1"/>
</dbReference>
<organism evidence="11 12">
    <name type="scientific">Lactuca sativa</name>
    <name type="common">Garden lettuce</name>
    <dbReference type="NCBI Taxonomy" id="4236"/>
    <lineage>
        <taxon>Eukaryota</taxon>
        <taxon>Viridiplantae</taxon>
        <taxon>Streptophyta</taxon>
        <taxon>Embryophyta</taxon>
        <taxon>Tracheophyta</taxon>
        <taxon>Spermatophyta</taxon>
        <taxon>Magnoliopsida</taxon>
        <taxon>eudicotyledons</taxon>
        <taxon>Gunneridae</taxon>
        <taxon>Pentapetalae</taxon>
        <taxon>asterids</taxon>
        <taxon>campanulids</taxon>
        <taxon>Asterales</taxon>
        <taxon>Asteraceae</taxon>
        <taxon>Cichorioideae</taxon>
        <taxon>Cichorieae</taxon>
        <taxon>Lactucinae</taxon>
        <taxon>Lactuca</taxon>
    </lineage>
</organism>
<evidence type="ECO:0000256" key="1">
    <source>
        <dbReference type="ARBA" id="ARBA00008894"/>
    </source>
</evidence>
<dbReference type="SUPFAM" id="SSF52540">
    <property type="entry name" value="P-loop containing nucleoside triphosphate hydrolases"/>
    <property type="match status" value="1"/>
</dbReference>
<dbReference type="InterPro" id="IPR042197">
    <property type="entry name" value="Apaf_helical"/>
</dbReference>
<reference evidence="11 12" key="1">
    <citation type="journal article" date="2017" name="Nat. Commun.">
        <title>Genome assembly with in vitro proximity ligation data and whole-genome triplication in lettuce.</title>
        <authorList>
            <person name="Reyes-Chin-Wo S."/>
            <person name="Wang Z."/>
            <person name="Yang X."/>
            <person name="Kozik A."/>
            <person name="Arikit S."/>
            <person name="Song C."/>
            <person name="Xia L."/>
            <person name="Froenicke L."/>
            <person name="Lavelle D.O."/>
            <person name="Truco M.J."/>
            <person name="Xia R."/>
            <person name="Zhu S."/>
            <person name="Xu C."/>
            <person name="Xu H."/>
            <person name="Xu X."/>
            <person name="Cox K."/>
            <person name="Korf I."/>
            <person name="Meyers B.C."/>
            <person name="Michelmore R.W."/>
        </authorList>
    </citation>
    <scope>NUCLEOTIDE SEQUENCE [LARGE SCALE GENOMIC DNA]</scope>
    <source>
        <strain evidence="12">cv. Salinas</strain>
        <tissue evidence="11">Seedlings</tissue>
    </source>
</reference>
<dbReference type="InterPro" id="IPR041118">
    <property type="entry name" value="Rx_N"/>
</dbReference>
<comment type="caution">
    <text evidence="11">The sequence shown here is derived from an EMBL/GenBank/DDBJ whole genome shotgun (WGS) entry which is preliminary data.</text>
</comment>
<comment type="similarity">
    <text evidence="1">Belongs to the disease resistance NB-LRR family.</text>
</comment>
<evidence type="ECO:0000259" key="7">
    <source>
        <dbReference type="Pfam" id="PF00931"/>
    </source>
</evidence>
<dbReference type="PANTHER" id="PTHR36766">
    <property type="entry name" value="PLANT BROAD-SPECTRUM MILDEW RESISTANCE PROTEIN RPW8"/>
    <property type="match status" value="1"/>
</dbReference>
<keyword evidence="5" id="KW-0611">Plant defense</keyword>
<dbReference type="SUPFAM" id="SSF52058">
    <property type="entry name" value="L domain-like"/>
    <property type="match status" value="1"/>
</dbReference>
<dbReference type="GO" id="GO:0043531">
    <property type="term" value="F:ADP binding"/>
    <property type="evidence" value="ECO:0007669"/>
    <property type="project" value="InterPro"/>
</dbReference>
<dbReference type="Gene3D" id="1.10.10.10">
    <property type="entry name" value="Winged helix-like DNA-binding domain superfamily/Winged helix DNA-binding domain"/>
    <property type="match status" value="1"/>
</dbReference>
<gene>
    <name evidence="11" type="ORF">LSAT_V11C100038910</name>
</gene>
<keyword evidence="6" id="KW-0067">ATP-binding</keyword>
<keyword evidence="12" id="KW-1185">Reference proteome</keyword>
<evidence type="ECO:0000256" key="3">
    <source>
        <dbReference type="ARBA" id="ARBA00022737"/>
    </source>
</evidence>
<feature type="domain" description="R13L1/DRL21-like LRR repeat region" evidence="10">
    <location>
        <begin position="706"/>
        <end position="833"/>
    </location>
</feature>
<dbReference type="Pfam" id="PF23559">
    <property type="entry name" value="WHD_DRP"/>
    <property type="match status" value="1"/>
</dbReference>
<keyword evidence="4" id="KW-0547">Nucleotide-binding</keyword>
<dbReference type="SUPFAM" id="SSF52047">
    <property type="entry name" value="RNI-like"/>
    <property type="match status" value="1"/>
</dbReference>
<dbReference type="InterPro" id="IPR032675">
    <property type="entry name" value="LRR_dom_sf"/>
</dbReference>
<feature type="domain" description="Disease resistance protein winged helix" evidence="9">
    <location>
        <begin position="435"/>
        <end position="505"/>
    </location>
</feature>
<dbReference type="InterPro" id="IPR027417">
    <property type="entry name" value="P-loop_NTPase"/>
</dbReference>
<dbReference type="Gene3D" id="3.40.50.300">
    <property type="entry name" value="P-loop containing nucleotide triphosphate hydrolases"/>
    <property type="match status" value="1"/>
</dbReference>
<protein>
    <recommendedName>
        <fullName evidence="13">NB-ARC domain-containing protein</fullName>
    </recommendedName>
</protein>
<dbReference type="Pfam" id="PF00931">
    <property type="entry name" value="NB-ARC"/>
    <property type="match status" value="1"/>
</dbReference>
<evidence type="ECO:0000256" key="2">
    <source>
        <dbReference type="ARBA" id="ARBA00022614"/>
    </source>
</evidence>
<evidence type="ECO:0000313" key="12">
    <source>
        <dbReference type="Proteomes" id="UP000235145"/>
    </source>
</evidence>
<keyword evidence="2" id="KW-0433">Leucine-rich repeat</keyword>
<dbReference type="PANTHER" id="PTHR36766:SF61">
    <property type="entry name" value="NB-ARC DOMAIN DISEASE RESISTANCE PROTEIN"/>
    <property type="match status" value="1"/>
</dbReference>
<dbReference type="GO" id="GO:0051607">
    <property type="term" value="P:defense response to virus"/>
    <property type="evidence" value="ECO:0007669"/>
    <property type="project" value="UniProtKB-ARBA"/>
</dbReference>
<feature type="domain" description="Disease resistance N-terminal" evidence="8">
    <location>
        <begin position="11"/>
        <end position="96"/>
    </location>
</feature>
<evidence type="ECO:0000256" key="6">
    <source>
        <dbReference type="ARBA" id="ARBA00022840"/>
    </source>
</evidence>
<evidence type="ECO:0000259" key="10">
    <source>
        <dbReference type="Pfam" id="PF25019"/>
    </source>
</evidence>
<proteinExistence type="inferred from homology"/>
<dbReference type="Gene3D" id="3.80.10.10">
    <property type="entry name" value="Ribonuclease Inhibitor"/>
    <property type="match status" value="2"/>
</dbReference>
<dbReference type="PRINTS" id="PR00364">
    <property type="entry name" value="DISEASERSIST"/>
</dbReference>